<evidence type="ECO:0000313" key="2">
    <source>
        <dbReference type="EMBL" id="PRP86183.1"/>
    </source>
</evidence>
<gene>
    <name evidence="2" type="ORF">PROFUN_05699</name>
</gene>
<comment type="similarity">
    <text evidence="1">Belongs to the PHAF1 family.</text>
</comment>
<dbReference type="InterPro" id="IPR005373">
    <property type="entry name" value="PHAF1"/>
</dbReference>
<keyword evidence="3" id="KW-1185">Reference proteome</keyword>
<comment type="caution">
    <text evidence="2">The sequence shown here is derived from an EMBL/GenBank/DDBJ whole genome shotgun (WGS) entry which is preliminary data.</text>
</comment>
<dbReference type="Pfam" id="PF03676">
    <property type="entry name" value="PHAF1"/>
    <property type="match status" value="1"/>
</dbReference>
<dbReference type="Proteomes" id="UP000241769">
    <property type="component" value="Unassembled WGS sequence"/>
</dbReference>
<dbReference type="InterPro" id="IPR039156">
    <property type="entry name" value="PHAF1/BROMI"/>
</dbReference>
<dbReference type="PANTHER" id="PTHR13465:SF2">
    <property type="entry name" value="PHAGOSOME ASSEMBLY FACTOR 1"/>
    <property type="match status" value="1"/>
</dbReference>
<dbReference type="InParanoid" id="A0A2P6NQE9"/>
<dbReference type="AlphaFoldDB" id="A0A2P6NQE9"/>
<evidence type="ECO:0000256" key="1">
    <source>
        <dbReference type="ARBA" id="ARBA00024339"/>
    </source>
</evidence>
<organism evidence="2 3">
    <name type="scientific">Planoprotostelium fungivorum</name>
    <dbReference type="NCBI Taxonomy" id="1890364"/>
    <lineage>
        <taxon>Eukaryota</taxon>
        <taxon>Amoebozoa</taxon>
        <taxon>Evosea</taxon>
        <taxon>Variosea</taxon>
        <taxon>Cavosteliida</taxon>
        <taxon>Cavosteliaceae</taxon>
        <taxon>Planoprotostelium</taxon>
    </lineage>
</organism>
<name>A0A2P6NQE9_9EUKA</name>
<dbReference type="FunCoup" id="A0A2P6NQE9">
    <property type="interactions" value="239"/>
</dbReference>
<evidence type="ECO:0000313" key="3">
    <source>
        <dbReference type="Proteomes" id="UP000241769"/>
    </source>
</evidence>
<protein>
    <submittedName>
        <fullName evidence="2">Uncharacterized protein</fullName>
    </submittedName>
</protein>
<reference evidence="2 3" key="1">
    <citation type="journal article" date="2018" name="Genome Biol. Evol.">
        <title>Multiple Roots of Fruiting Body Formation in Amoebozoa.</title>
        <authorList>
            <person name="Hillmann F."/>
            <person name="Forbes G."/>
            <person name="Novohradska S."/>
            <person name="Ferling I."/>
            <person name="Riege K."/>
            <person name="Groth M."/>
            <person name="Westermann M."/>
            <person name="Marz M."/>
            <person name="Spaller T."/>
            <person name="Winckler T."/>
            <person name="Schaap P."/>
            <person name="Glockner G."/>
        </authorList>
    </citation>
    <scope>NUCLEOTIDE SEQUENCE [LARGE SCALE GENOMIC DNA]</scope>
    <source>
        <strain evidence="2 3">Jena</strain>
    </source>
</reference>
<dbReference type="PANTHER" id="PTHR13465">
    <property type="entry name" value="UPF0183 PROTEIN"/>
    <property type="match status" value="1"/>
</dbReference>
<dbReference type="OrthoDB" id="411211at2759"/>
<accession>A0A2P6NQE9</accession>
<sequence>MLMLELTPGRSLGSFYLGMPISEAISYIQQKNKTISHAELKYSDTKPLSVDIVVDLNEDGIMLRFEPSTQKLCTLEVYQVPRVILSYSGIVFNSSDRPPTLVNIYETFGPTHPGVYDPQNGIYSLHYPGLSFSFPIPKKYENLYMSSTEIPPMEFPDRSTPVTCRIHLYSGSIHQPQVLDHPPTSLYYEPIEASVTRGLYFTKRKCGIDFSSSTQDVLSILGTPSRVFYKAEDKMRIHTNSYNGLGCADYFYNYFQMGFDILFDIRTHRVKKFILHTNFPSHVQFNQYPFFMCNFQLKLDGVPKGSHREDTVVDAEKSEKSDEKIEGKEEFIITPNTQWTTIQQEMGGCGKPVVHNRGSNTNPFGATLFYGYKGLIFEVMQNDHIATYNKIDVFVYCLVFTVLTRYDCVAFGATSPNHYCSIFILIPSRTNQTQNEELLCKEEDSTFIMGV</sequence>
<proteinExistence type="inferred from homology"/>
<dbReference type="EMBL" id="MDYQ01000034">
    <property type="protein sequence ID" value="PRP86183.1"/>
    <property type="molecule type" value="Genomic_DNA"/>
</dbReference>